<feature type="non-terminal residue" evidence="2">
    <location>
        <position position="72"/>
    </location>
</feature>
<gene>
    <name evidence="1" type="ORF">BYL167_LOCUS28013</name>
    <name evidence="2" type="ORF">GIL414_LOCUS31898</name>
</gene>
<organism evidence="2 3">
    <name type="scientific">Rotaria magnacalcarata</name>
    <dbReference type="NCBI Taxonomy" id="392030"/>
    <lineage>
        <taxon>Eukaryota</taxon>
        <taxon>Metazoa</taxon>
        <taxon>Spiralia</taxon>
        <taxon>Gnathifera</taxon>
        <taxon>Rotifera</taxon>
        <taxon>Eurotatoria</taxon>
        <taxon>Bdelloidea</taxon>
        <taxon>Philodinida</taxon>
        <taxon>Philodinidae</taxon>
        <taxon>Rotaria</taxon>
    </lineage>
</organism>
<sequence>MIFKFLFRSILDQTSNVSGIDDDHVYTIFVSALEINSTNTNSITSDLLKMFTEGINNDPFENPQSCIEMEFD</sequence>
<protein>
    <submittedName>
        <fullName evidence="2">Uncharacterized protein</fullName>
    </submittedName>
</protein>
<dbReference type="EMBL" id="CAJOBJ010066088">
    <property type="protein sequence ID" value="CAF4439613.1"/>
    <property type="molecule type" value="Genomic_DNA"/>
</dbReference>
<dbReference type="Proteomes" id="UP000681720">
    <property type="component" value="Unassembled WGS sequence"/>
</dbReference>
<dbReference type="Proteomes" id="UP000681967">
    <property type="component" value="Unassembled WGS sequence"/>
</dbReference>
<comment type="caution">
    <text evidence="2">The sequence shown here is derived from an EMBL/GenBank/DDBJ whole genome shotgun (WGS) entry which is preliminary data.</text>
</comment>
<dbReference type="AlphaFoldDB" id="A0A8S2W8U7"/>
<proteinExistence type="predicted"/>
<evidence type="ECO:0000313" key="2">
    <source>
        <dbReference type="EMBL" id="CAF4439613.1"/>
    </source>
</evidence>
<accession>A0A8S2W8U7</accession>
<evidence type="ECO:0000313" key="3">
    <source>
        <dbReference type="Proteomes" id="UP000681720"/>
    </source>
</evidence>
<name>A0A8S2W8U7_9BILA</name>
<reference evidence="2" key="1">
    <citation type="submission" date="2021-02" db="EMBL/GenBank/DDBJ databases">
        <authorList>
            <person name="Nowell W R."/>
        </authorList>
    </citation>
    <scope>NUCLEOTIDE SEQUENCE</scope>
</reference>
<dbReference type="EMBL" id="CAJOBH010038301">
    <property type="protein sequence ID" value="CAF4314359.1"/>
    <property type="molecule type" value="Genomic_DNA"/>
</dbReference>
<feature type="non-terminal residue" evidence="2">
    <location>
        <position position="1"/>
    </location>
</feature>
<evidence type="ECO:0000313" key="1">
    <source>
        <dbReference type="EMBL" id="CAF4314359.1"/>
    </source>
</evidence>